<name>A0AAV7MBT4_PLEWA</name>
<gene>
    <name evidence="2" type="ORF">NDU88_005856</name>
</gene>
<keyword evidence="3" id="KW-1185">Reference proteome</keyword>
<dbReference type="AlphaFoldDB" id="A0AAV7MBT4"/>
<dbReference type="EMBL" id="JANPWB010000014">
    <property type="protein sequence ID" value="KAJ1100781.1"/>
    <property type="molecule type" value="Genomic_DNA"/>
</dbReference>
<proteinExistence type="predicted"/>
<evidence type="ECO:0000256" key="1">
    <source>
        <dbReference type="SAM" id="MobiDB-lite"/>
    </source>
</evidence>
<accession>A0AAV7MBT4</accession>
<comment type="caution">
    <text evidence="2">The sequence shown here is derived from an EMBL/GenBank/DDBJ whole genome shotgun (WGS) entry which is preliminary data.</text>
</comment>
<organism evidence="2 3">
    <name type="scientific">Pleurodeles waltl</name>
    <name type="common">Iberian ribbed newt</name>
    <dbReference type="NCBI Taxonomy" id="8319"/>
    <lineage>
        <taxon>Eukaryota</taxon>
        <taxon>Metazoa</taxon>
        <taxon>Chordata</taxon>
        <taxon>Craniata</taxon>
        <taxon>Vertebrata</taxon>
        <taxon>Euteleostomi</taxon>
        <taxon>Amphibia</taxon>
        <taxon>Batrachia</taxon>
        <taxon>Caudata</taxon>
        <taxon>Salamandroidea</taxon>
        <taxon>Salamandridae</taxon>
        <taxon>Pleurodelinae</taxon>
        <taxon>Pleurodeles</taxon>
    </lineage>
</organism>
<reference evidence="2" key="1">
    <citation type="journal article" date="2022" name="bioRxiv">
        <title>Sequencing and chromosome-scale assembly of the giantPleurodeles waltlgenome.</title>
        <authorList>
            <person name="Brown T."/>
            <person name="Elewa A."/>
            <person name="Iarovenko S."/>
            <person name="Subramanian E."/>
            <person name="Araus A.J."/>
            <person name="Petzold A."/>
            <person name="Susuki M."/>
            <person name="Suzuki K.-i.T."/>
            <person name="Hayashi T."/>
            <person name="Toyoda A."/>
            <person name="Oliveira C."/>
            <person name="Osipova E."/>
            <person name="Leigh N.D."/>
            <person name="Simon A."/>
            <person name="Yun M.H."/>
        </authorList>
    </citation>
    <scope>NUCLEOTIDE SEQUENCE</scope>
    <source>
        <strain evidence="2">20211129_DDA</strain>
        <tissue evidence="2">Liver</tissue>
    </source>
</reference>
<feature type="region of interest" description="Disordered" evidence="1">
    <location>
        <begin position="107"/>
        <end position="152"/>
    </location>
</feature>
<evidence type="ECO:0000313" key="3">
    <source>
        <dbReference type="Proteomes" id="UP001066276"/>
    </source>
</evidence>
<protein>
    <submittedName>
        <fullName evidence="2">Uncharacterized protein</fullName>
    </submittedName>
</protein>
<sequence length="152" mass="16106">MPDSALGVHSAPRLLRKPARMPAVRNALTPRCSLGDVRRAAPRDGHCAKSTERLLLQHPHGCTAVTHGKGLCLLEGPNEGRATDLWSPHLPRDPCLSRPSTCRDHPHEGIQVSTLPLATPGDIKDSGPGRRPGARPSAATACKKSTAVMTGL</sequence>
<dbReference type="Proteomes" id="UP001066276">
    <property type="component" value="Chromosome 10"/>
</dbReference>
<evidence type="ECO:0000313" key="2">
    <source>
        <dbReference type="EMBL" id="KAJ1100781.1"/>
    </source>
</evidence>